<feature type="compositionally biased region" description="Polar residues" evidence="1">
    <location>
        <begin position="117"/>
        <end position="140"/>
    </location>
</feature>
<sequence length="140" mass="15721">MHGRLRIRTGAGEEPGWTACLHRAECRCAEPAGRRHWSKPDGSKVAIRELDGNQLRLVLWAACPDRPTRWGRHCIIEKSTLPWAARPRNRKLPKTSVQTGLQGDKWPEATTEGRWSGESTYETQIAGNGVPETQQEGRLS</sequence>
<dbReference type="EMBL" id="JANPWB010000013">
    <property type="protein sequence ID" value="KAJ1108574.1"/>
    <property type="molecule type" value="Genomic_DNA"/>
</dbReference>
<accession>A0AAV7N1M0</accession>
<gene>
    <name evidence="2" type="ORF">NDU88_005950</name>
</gene>
<feature type="region of interest" description="Disordered" evidence="1">
    <location>
        <begin position="88"/>
        <end position="140"/>
    </location>
</feature>
<evidence type="ECO:0000313" key="2">
    <source>
        <dbReference type="EMBL" id="KAJ1108574.1"/>
    </source>
</evidence>
<proteinExistence type="predicted"/>
<comment type="caution">
    <text evidence="2">The sequence shown here is derived from an EMBL/GenBank/DDBJ whole genome shotgun (WGS) entry which is preliminary data.</text>
</comment>
<protein>
    <submittedName>
        <fullName evidence="2">Uncharacterized protein</fullName>
    </submittedName>
</protein>
<name>A0AAV7N1M0_PLEWA</name>
<organism evidence="2 3">
    <name type="scientific">Pleurodeles waltl</name>
    <name type="common">Iberian ribbed newt</name>
    <dbReference type="NCBI Taxonomy" id="8319"/>
    <lineage>
        <taxon>Eukaryota</taxon>
        <taxon>Metazoa</taxon>
        <taxon>Chordata</taxon>
        <taxon>Craniata</taxon>
        <taxon>Vertebrata</taxon>
        <taxon>Euteleostomi</taxon>
        <taxon>Amphibia</taxon>
        <taxon>Batrachia</taxon>
        <taxon>Caudata</taxon>
        <taxon>Salamandroidea</taxon>
        <taxon>Salamandridae</taxon>
        <taxon>Pleurodelinae</taxon>
        <taxon>Pleurodeles</taxon>
    </lineage>
</organism>
<evidence type="ECO:0000313" key="3">
    <source>
        <dbReference type="Proteomes" id="UP001066276"/>
    </source>
</evidence>
<dbReference type="AlphaFoldDB" id="A0AAV7N1M0"/>
<evidence type="ECO:0000256" key="1">
    <source>
        <dbReference type="SAM" id="MobiDB-lite"/>
    </source>
</evidence>
<keyword evidence="3" id="KW-1185">Reference proteome</keyword>
<reference evidence="2" key="1">
    <citation type="journal article" date="2022" name="bioRxiv">
        <title>Sequencing and chromosome-scale assembly of the giantPleurodeles waltlgenome.</title>
        <authorList>
            <person name="Brown T."/>
            <person name="Elewa A."/>
            <person name="Iarovenko S."/>
            <person name="Subramanian E."/>
            <person name="Araus A.J."/>
            <person name="Petzold A."/>
            <person name="Susuki M."/>
            <person name="Suzuki K.-i.T."/>
            <person name="Hayashi T."/>
            <person name="Toyoda A."/>
            <person name="Oliveira C."/>
            <person name="Osipova E."/>
            <person name="Leigh N.D."/>
            <person name="Simon A."/>
            <person name="Yun M.H."/>
        </authorList>
    </citation>
    <scope>NUCLEOTIDE SEQUENCE</scope>
    <source>
        <strain evidence="2">20211129_DDA</strain>
        <tissue evidence="2">Liver</tissue>
    </source>
</reference>
<dbReference type="Proteomes" id="UP001066276">
    <property type="component" value="Chromosome 9"/>
</dbReference>